<dbReference type="SUPFAM" id="SSF50249">
    <property type="entry name" value="Nucleic acid-binding proteins"/>
    <property type="match status" value="1"/>
</dbReference>
<dbReference type="Pfam" id="PF12172">
    <property type="entry name" value="zf-ChsH2"/>
    <property type="match status" value="1"/>
</dbReference>
<evidence type="ECO:0000313" key="2">
    <source>
        <dbReference type="EMBL" id="PJF30421.1"/>
    </source>
</evidence>
<dbReference type="InterPro" id="IPR012340">
    <property type="entry name" value="NA-bd_OB-fold"/>
</dbReference>
<dbReference type="Gene3D" id="6.10.30.10">
    <property type="match status" value="1"/>
</dbReference>
<reference evidence="2 3" key="1">
    <citation type="submission" date="2017-11" db="EMBL/GenBank/DDBJ databases">
        <title>Evolution of Phototrophy in the Chloroflexi Phylum Driven by Horizontal Gene Transfer.</title>
        <authorList>
            <person name="Ward L.M."/>
            <person name="Hemp J."/>
            <person name="Shih P.M."/>
            <person name="Mcglynn S.E."/>
            <person name="Fischer W."/>
        </authorList>
    </citation>
    <scope>NUCLEOTIDE SEQUENCE [LARGE SCALE GENOMIC DNA]</scope>
    <source>
        <strain evidence="2">CP2_2F</strain>
    </source>
</reference>
<protein>
    <recommendedName>
        <fullName evidence="1">ChsH2 rubredoxin-like zinc ribbon domain-containing protein</fullName>
    </recommendedName>
</protein>
<dbReference type="AlphaFoldDB" id="A0A2M8NYP8"/>
<proteinExistence type="predicted"/>
<organism evidence="2 3">
    <name type="scientific">Candidatus Thermofonsia Clade 1 bacterium</name>
    <dbReference type="NCBI Taxonomy" id="2364210"/>
    <lineage>
        <taxon>Bacteria</taxon>
        <taxon>Bacillati</taxon>
        <taxon>Chloroflexota</taxon>
        <taxon>Candidatus Thermofontia</taxon>
        <taxon>Candidatus Thermofonsia Clade 1</taxon>
    </lineage>
</organism>
<gene>
    <name evidence="2" type="ORF">CUN51_07820</name>
</gene>
<dbReference type="Proteomes" id="UP000228921">
    <property type="component" value="Unassembled WGS sequence"/>
</dbReference>
<evidence type="ECO:0000313" key="3">
    <source>
        <dbReference type="Proteomes" id="UP000228921"/>
    </source>
</evidence>
<dbReference type="EMBL" id="PGTK01000010">
    <property type="protein sequence ID" value="PJF30421.1"/>
    <property type="molecule type" value="Genomic_DNA"/>
</dbReference>
<dbReference type="InterPro" id="IPR022002">
    <property type="entry name" value="ChsH2_Znr"/>
</dbReference>
<feature type="domain" description="ChsH2 rubredoxin-like zinc ribbon" evidence="1">
    <location>
        <begin position="11"/>
        <end position="42"/>
    </location>
</feature>
<comment type="caution">
    <text evidence="2">The sequence shown here is derived from an EMBL/GenBank/DDBJ whole genome shotgun (WGS) entry which is preliminary data.</text>
</comment>
<name>A0A2M8NYP8_9CHLR</name>
<sequence length="60" mass="6754">MHIAQNWRLKGQRYALKAIRCEACQTVYFPPRLVCPACRERAAEAPVAVKIGAEAVRVSR</sequence>
<evidence type="ECO:0000259" key="1">
    <source>
        <dbReference type="Pfam" id="PF12172"/>
    </source>
</evidence>
<accession>A0A2M8NYP8</accession>